<dbReference type="AlphaFoldDB" id="A0AA40VAW6"/>
<sequence>MKIVYGSHALDTLTERGIEREWVARRLAKPDRVEPDPVHPDRMRAFRTLPERDGRVLRVVYVPVPGGARVVTMFLDRGRRRKA</sequence>
<evidence type="ECO:0008006" key="3">
    <source>
        <dbReference type="Google" id="ProtNLM"/>
    </source>
</evidence>
<organism evidence="1 2">
    <name type="scientific">Methylorubrum thiocyanatum</name>
    <dbReference type="NCBI Taxonomy" id="47958"/>
    <lineage>
        <taxon>Bacteria</taxon>
        <taxon>Pseudomonadati</taxon>
        <taxon>Pseudomonadota</taxon>
        <taxon>Alphaproteobacteria</taxon>
        <taxon>Hyphomicrobiales</taxon>
        <taxon>Methylobacteriaceae</taxon>
        <taxon>Methylorubrum</taxon>
    </lineage>
</organism>
<evidence type="ECO:0000313" key="2">
    <source>
        <dbReference type="Proteomes" id="UP000543554"/>
    </source>
</evidence>
<dbReference type="Pfam" id="PF14076">
    <property type="entry name" value="DUF4258"/>
    <property type="match status" value="1"/>
</dbReference>
<reference evidence="1 2" key="1">
    <citation type="submission" date="2020-08" db="EMBL/GenBank/DDBJ databases">
        <title>Genomic Encyclopedia of Type Strains, Phase IV (KMG-IV): sequencing the most valuable type-strain genomes for metagenomic binning, comparative biology and taxonomic classification.</title>
        <authorList>
            <person name="Goeker M."/>
        </authorList>
    </citation>
    <scope>NUCLEOTIDE SEQUENCE [LARGE SCALE GENOMIC DNA]</scope>
    <source>
        <strain evidence="1 2">DSM 11490</strain>
    </source>
</reference>
<name>A0AA40VAW6_9HYPH</name>
<dbReference type="Proteomes" id="UP000543554">
    <property type="component" value="Unassembled WGS sequence"/>
</dbReference>
<gene>
    <name evidence="1" type="ORF">HNR51_000890</name>
</gene>
<comment type="caution">
    <text evidence="1">The sequence shown here is derived from an EMBL/GenBank/DDBJ whole genome shotgun (WGS) entry which is preliminary data.</text>
</comment>
<keyword evidence="2" id="KW-1185">Reference proteome</keyword>
<dbReference type="EMBL" id="JACJIB010000002">
    <property type="protein sequence ID" value="MBA8911822.1"/>
    <property type="molecule type" value="Genomic_DNA"/>
</dbReference>
<accession>A0AA40VAW6</accession>
<dbReference type="RefSeq" id="WP_182554096.1">
    <property type="nucleotide sequence ID" value="NZ_BPRF01000005.1"/>
</dbReference>
<evidence type="ECO:0000313" key="1">
    <source>
        <dbReference type="EMBL" id="MBA8911822.1"/>
    </source>
</evidence>
<protein>
    <recommendedName>
        <fullName evidence="3">DUF4258 domain-containing protein</fullName>
    </recommendedName>
</protein>
<dbReference type="InterPro" id="IPR025354">
    <property type="entry name" value="DUF4258"/>
</dbReference>
<proteinExistence type="predicted"/>